<protein>
    <submittedName>
        <fullName evidence="1">Uncharacterized protein</fullName>
    </submittedName>
</protein>
<evidence type="ECO:0000313" key="1">
    <source>
        <dbReference type="EMBL" id="ABK64618.1"/>
    </source>
</evidence>
<dbReference type="EMBL" id="CP000479">
    <property type="protein sequence ID" value="ABK64618.1"/>
    <property type="molecule type" value="Genomic_DNA"/>
</dbReference>
<dbReference type="InterPro" id="IPR056928">
    <property type="entry name" value="Gp77-like"/>
</dbReference>
<name>A0A0H2ZQV9_MYCA1</name>
<dbReference type="Pfam" id="PF23148">
    <property type="entry name" value="Gp77"/>
    <property type="match status" value="1"/>
</dbReference>
<dbReference type="AlphaFoldDB" id="A0A0H2ZQV9"/>
<dbReference type="KEGG" id="mav:MAV_0791"/>
<organism evidence="1 2">
    <name type="scientific">Mycobacterium avium (strain 104)</name>
    <dbReference type="NCBI Taxonomy" id="243243"/>
    <lineage>
        <taxon>Bacteria</taxon>
        <taxon>Bacillati</taxon>
        <taxon>Actinomycetota</taxon>
        <taxon>Actinomycetes</taxon>
        <taxon>Mycobacteriales</taxon>
        <taxon>Mycobacteriaceae</taxon>
        <taxon>Mycobacterium</taxon>
        <taxon>Mycobacterium avium complex (MAC)</taxon>
    </lineage>
</organism>
<dbReference type="RefSeq" id="WP_011723758.1">
    <property type="nucleotide sequence ID" value="NC_008595.1"/>
</dbReference>
<proteinExistence type="predicted"/>
<evidence type="ECO:0000313" key="2">
    <source>
        <dbReference type="Proteomes" id="UP000001574"/>
    </source>
</evidence>
<sequence length="565" mass="56805">MAVTFDSSTTAIASIAGSATTGSTPATTHNVSRSAPNPAVIAAVEWVGTVDASGATFAVEFGGQAMTPVPEAQAFWHSNTGMVQLFYLLNPPTGAQTVTASVTGMGTESGARTLALATASYSGVAGVGSGTTASGASAALAVTSPTAPLFVNAFGCTVAAGGDSFASYNQTSRANIASVASTNQPLLIGDAAGSGLVDFTATAPAASEEWAGLGVGLLGNAISFDAVGTDAAGYLAEGSIAHTLAADATALLAAVNIYNTAAVTLTAEVGSKPMTLLASETYGLYSSNPWLYPFGSLYLFGVIDPPVGAQTIKVNSSAPVYMTAQSVSYIGALGFDTPVSSNGALNQLTAPSTKPAARLVAAHGITPRANAFGYNQTKRAIVNSSSADQILLLGDAAGAPYVVSAASMSAYTPAWGAVAVNLLPAPVTLNVSAVIGPIVGSASLADYRVHTPSPLRTYSVPVGSTEVVTSFGRVGPTWTQAADAVLDYTFDFTNWLAGTGDSVAAATFTPVSPGLTVVSVNVTTAQATGWLTGGVTGDVYPVIVHIVTEYGRQYDQTFNLIVQQT</sequence>
<dbReference type="HOGENOM" id="CLU_482180_0_0_11"/>
<gene>
    <name evidence="1" type="ordered locus">MAV_0791</name>
</gene>
<accession>A0A0H2ZQV9</accession>
<dbReference type="Proteomes" id="UP000001574">
    <property type="component" value="Chromosome"/>
</dbReference>
<reference evidence="1 2" key="1">
    <citation type="submission" date="2006-10" db="EMBL/GenBank/DDBJ databases">
        <authorList>
            <person name="Fleischmann R.D."/>
            <person name="Dodson R.J."/>
            <person name="Haft D.H."/>
            <person name="Merkel J.S."/>
            <person name="Nelson W.C."/>
            <person name="Fraser C.M."/>
        </authorList>
    </citation>
    <scope>NUCLEOTIDE SEQUENCE [LARGE SCALE GENOMIC DNA]</scope>
    <source>
        <strain evidence="1 2">104</strain>
    </source>
</reference>